<keyword evidence="5" id="KW-0029">Amino-acid transport</keyword>
<comment type="caution">
    <text evidence="10">The sequence shown here is derived from an EMBL/GenBank/DDBJ whole genome shotgun (WGS) entry which is preliminary data.</text>
</comment>
<dbReference type="AlphaFoldDB" id="A0A011UR73"/>
<name>A0A011UR73_9HYPH</name>
<evidence type="ECO:0000256" key="4">
    <source>
        <dbReference type="ARBA" id="ARBA00022692"/>
    </source>
</evidence>
<feature type="transmembrane region" description="Helical" evidence="9">
    <location>
        <begin position="114"/>
        <end position="137"/>
    </location>
</feature>
<dbReference type="InterPro" id="IPR001851">
    <property type="entry name" value="ABC_transp_permease"/>
</dbReference>
<organism evidence="10 11">
    <name type="scientific">Aquamicrobium defluvii</name>
    <dbReference type="NCBI Taxonomy" id="69279"/>
    <lineage>
        <taxon>Bacteria</taxon>
        <taxon>Pseudomonadati</taxon>
        <taxon>Pseudomonadota</taxon>
        <taxon>Alphaproteobacteria</taxon>
        <taxon>Hyphomicrobiales</taxon>
        <taxon>Phyllobacteriaceae</taxon>
        <taxon>Aquamicrobium</taxon>
    </lineage>
</organism>
<dbReference type="eggNOG" id="COG0559">
    <property type="taxonomic scope" value="Bacteria"/>
</dbReference>
<dbReference type="PANTHER" id="PTHR11795:SF451">
    <property type="entry name" value="ABC TRANSPORTER PERMEASE PROTEIN"/>
    <property type="match status" value="1"/>
</dbReference>
<feature type="transmembrane region" description="Helical" evidence="9">
    <location>
        <begin position="218"/>
        <end position="237"/>
    </location>
</feature>
<dbReference type="InterPro" id="IPR052157">
    <property type="entry name" value="BCAA_transport_permease"/>
</dbReference>
<keyword evidence="3" id="KW-1003">Cell membrane</keyword>
<evidence type="ECO:0000256" key="2">
    <source>
        <dbReference type="ARBA" id="ARBA00022448"/>
    </source>
</evidence>
<sequence length="324" mass="34661">MLYNIFIDPFVQMVQMPDLLVQTLWEGLVSGVLYALIALGFVLIFKASGVFNFAQGIMVVFSALTLVGFYAKFSSWGFSGHAAAFLALLLAAGVMLVLAMLVERVVLRPLVNQPDIILFMATFGITYVLIGFGEIVFGGDPKQMIANELFLPSGSVDIEMLGGLVSLQKIDIAAAVIASLMIVGLALFFQKTRIGRALRAVADSHKAALSVGISLNQIWVIVWFAAGLVALVTGIMWGARSDVSFALEIVALKALPVLVLGGFTSVPGAIVGGLIIGVGEKLGEFYWGPLLGGGIESWLAYVIALVFLLYRPQGLFGDKIIERI</sequence>
<feature type="transmembrane region" description="Helical" evidence="9">
    <location>
        <begin position="50"/>
        <end position="71"/>
    </location>
</feature>
<evidence type="ECO:0000313" key="11">
    <source>
        <dbReference type="Proteomes" id="UP000019849"/>
    </source>
</evidence>
<dbReference type="CDD" id="cd06582">
    <property type="entry name" value="TM_PBP1_LivH_like"/>
    <property type="match status" value="1"/>
</dbReference>
<dbReference type="PATRIC" id="fig|69279.3.peg.2229"/>
<comment type="similarity">
    <text evidence="8">Belongs to the binding-protein-dependent transport system permease family. LivHM subfamily.</text>
</comment>
<protein>
    <submittedName>
        <fullName evidence="10">ABC transporter permease</fullName>
    </submittedName>
</protein>
<evidence type="ECO:0000256" key="6">
    <source>
        <dbReference type="ARBA" id="ARBA00022989"/>
    </source>
</evidence>
<dbReference type="RefSeq" id="WP_035026518.1">
    <property type="nucleotide sequence ID" value="NZ_KK073886.1"/>
</dbReference>
<dbReference type="GO" id="GO:0022857">
    <property type="term" value="F:transmembrane transporter activity"/>
    <property type="evidence" value="ECO:0007669"/>
    <property type="project" value="InterPro"/>
</dbReference>
<dbReference type="PANTHER" id="PTHR11795">
    <property type="entry name" value="BRANCHED-CHAIN AMINO ACID TRANSPORT SYSTEM PERMEASE PROTEIN LIVH"/>
    <property type="match status" value="1"/>
</dbReference>
<evidence type="ECO:0000256" key="1">
    <source>
        <dbReference type="ARBA" id="ARBA00004651"/>
    </source>
</evidence>
<proteinExistence type="inferred from homology"/>
<evidence type="ECO:0000256" key="3">
    <source>
        <dbReference type="ARBA" id="ARBA00022475"/>
    </source>
</evidence>
<feature type="transmembrane region" description="Helical" evidence="9">
    <location>
        <begin position="20"/>
        <end position="43"/>
    </location>
</feature>
<feature type="transmembrane region" description="Helical" evidence="9">
    <location>
        <begin position="83"/>
        <end position="102"/>
    </location>
</feature>
<keyword evidence="4 9" id="KW-0812">Transmembrane</keyword>
<feature type="transmembrane region" description="Helical" evidence="9">
    <location>
        <begin position="290"/>
        <end position="310"/>
    </location>
</feature>
<evidence type="ECO:0000313" key="10">
    <source>
        <dbReference type="EMBL" id="EXL08721.1"/>
    </source>
</evidence>
<dbReference type="STRING" id="69279.BG36_04145"/>
<dbReference type="GO" id="GO:0005886">
    <property type="term" value="C:plasma membrane"/>
    <property type="evidence" value="ECO:0007669"/>
    <property type="project" value="UniProtKB-SubCell"/>
</dbReference>
<dbReference type="Proteomes" id="UP000019849">
    <property type="component" value="Unassembled WGS sequence"/>
</dbReference>
<gene>
    <name evidence="10" type="ORF">BG36_04145</name>
</gene>
<keyword evidence="7 9" id="KW-0472">Membrane</keyword>
<dbReference type="Pfam" id="PF02653">
    <property type="entry name" value="BPD_transp_2"/>
    <property type="match status" value="1"/>
</dbReference>
<keyword evidence="6 9" id="KW-1133">Transmembrane helix</keyword>
<keyword evidence="2" id="KW-0813">Transport</keyword>
<evidence type="ECO:0000256" key="5">
    <source>
        <dbReference type="ARBA" id="ARBA00022970"/>
    </source>
</evidence>
<dbReference type="GO" id="GO:0006865">
    <property type="term" value="P:amino acid transport"/>
    <property type="evidence" value="ECO:0007669"/>
    <property type="project" value="UniProtKB-KW"/>
</dbReference>
<evidence type="ECO:0000256" key="7">
    <source>
        <dbReference type="ARBA" id="ARBA00023136"/>
    </source>
</evidence>
<feature type="transmembrane region" description="Helical" evidence="9">
    <location>
        <begin position="257"/>
        <end position="278"/>
    </location>
</feature>
<dbReference type="EMBL" id="JENY01000012">
    <property type="protein sequence ID" value="EXL08721.1"/>
    <property type="molecule type" value="Genomic_DNA"/>
</dbReference>
<comment type="subcellular location">
    <subcellularLocation>
        <location evidence="1">Cell membrane</location>
        <topology evidence="1">Multi-pass membrane protein</topology>
    </subcellularLocation>
</comment>
<reference evidence="10 11" key="1">
    <citation type="submission" date="2014-02" db="EMBL/GenBank/DDBJ databases">
        <title>Aquamicrobium defluvii Genome sequencing.</title>
        <authorList>
            <person name="Wang X."/>
        </authorList>
    </citation>
    <scope>NUCLEOTIDE SEQUENCE [LARGE SCALE GENOMIC DNA]</scope>
    <source>
        <strain evidence="10 11">W13Z1</strain>
    </source>
</reference>
<evidence type="ECO:0000256" key="9">
    <source>
        <dbReference type="SAM" id="Phobius"/>
    </source>
</evidence>
<evidence type="ECO:0000256" key="8">
    <source>
        <dbReference type="ARBA" id="ARBA00037998"/>
    </source>
</evidence>
<feature type="transmembrane region" description="Helical" evidence="9">
    <location>
        <begin position="170"/>
        <end position="189"/>
    </location>
</feature>
<accession>A0A011UR73</accession>
<dbReference type="HOGENOM" id="CLU_039929_1_1_5"/>